<protein>
    <recommendedName>
        <fullName evidence="1">Amidase domain-containing protein</fullName>
    </recommendedName>
</protein>
<dbReference type="Gene3D" id="3.90.1300.10">
    <property type="entry name" value="Amidase signature (AS) domain"/>
    <property type="match status" value="1"/>
</dbReference>
<dbReference type="PANTHER" id="PTHR46310">
    <property type="entry name" value="AMIDASE 1"/>
    <property type="match status" value="1"/>
</dbReference>
<evidence type="ECO:0000259" key="1">
    <source>
        <dbReference type="Pfam" id="PF01425"/>
    </source>
</evidence>
<comment type="caution">
    <text evidence="2">The sequence shown here is derived from an EMBL/GenBank/DDBJ whole genome shotgun (WGS) entry which is preliminary data.</text>
</comment>
<keyword evidence="3" id="KW-1185">Reference proteome</keyword>
<gene>
    <name evidence="2" type="ORF">Bca52824_036560</name>
</gene>
<dbReference type="PANTHER" id="PTHR46310:SF4">
    <property type="entry name" value="OUTER ENVELOPE PROTEIN 64, MITOCHONDRIAL"/>
    <property type="match status" value="1"/>
</dbReference>
<accession>A0A8X7S5I2</accession>
<reference evidence="2 3" key="1">
    <citation type="submission" date="2020-02" db="EMBL/GenBank/DDBJ databases">
        <authorList>
            <person name="Ma Q."/>
            <person name="Huang Y."/>
            <person name="Song X."/>
            <person name="Pei D."/>
        </authorList>
    </citation>
    <scope>NUCLEOTIDE SEQUENCE [LARGE SCALE GENOMIC DNA]</scope>
    <source>
        <strain evidence="2">Sxm20200214</strain>
        <tissue evidence="2">Leaf</tissue>
    </source>
</reference>
<dbReference type="Pfam" id="PF01425">
    <property type="entry name" value="Amidase"/>
    <property type="match status" value="1"/>
</dbReference>
<sequence>MDRFELLPFPPPPPPAAKQTLSALTFSIFDAYDIYLGRLDIKDYITGFGSQQWKKTHEAAEKTAVVVTTLLRNRATCVAKTIMDEMGFGITGENKHYGTPINPLMPSNVLGGCSSGSAVSVAAELVDFALGIDTTVGVRIPASFCGILRFRPSQGTVSSVGVLPNSQSLETVDQAPKHMNVGQYVASNVLSLAGIL</sequence>
<feature type="domain" description="Amidase" evidence="1">
    <location>
        <begin position="39"/>
        <end position="172"/>
    </location>
</feature>
<evidence type="ECO:0000313" key="2">
    <source>
        <dbReference type="EMBL" id="KAG2300088.1"/>
    </source>
</evidence>
<evidence type="ECO:0000313" key="3">
    <source>
        <dbReference type="Proteomes" id="UP000886595"/>
    </source>
</evidence>
<dbReference type="InterPro" id="IPR023631">
    <property type="entry name" value="Amidase_dom"/>
</dbReference>
<dbReference type="AlphaFoldDB" id="A0A8X7S5I2"/>
<organism evidence="2 3">
    <name type="scientific">Brassica carinata</name>
    <name type="common">Ethiopian mustard</name>
    <name type="synonym">Abyssinian cabbage</name>
    <dbReference type="NCBI Taxonomy" id="52824"/>
    <lineage>
        <taxon>Eukaryota</taxon>
        <taxon>Viridiplantae</taxon>
        <taxon>Streptophyta</taxon>
        <taxon>Embryophyta</taxon>
        <taxon>Tracheophyta</taxon>
        <taxon>Spermatophyta</taxon>
        <taxon>Magnoliopsida</taxon>
        <taxon>eudicotyledons</taxon>
        <taxon>Gunneridae</taxon>
        <taxon>Pentapetalae</taxon>
        <taxon>rosids</taxon>
        <taxon>malvids</taxon>
        <taxon>Brassicales</taxon>
        <taxon>Brassicaceae</taxon>
        <taxon>Brassiceae</taxon>
        <taxon>Brassica</taxon>
    </lineage>
</organism>
<dbReference type="SUPFAM" id="SSF75304">
    <property type="entry name" value="Amidase signature (AS) enzymes"/>
    <property type="match status" value="1"/>
</dbReference>
<dbReference type="EMBL" id="JAAMPC010000008">
    <property type="protein sequence ID" value="KAG2300088.1"/>
    <property type="molecule type" value="Genomic_DNA"/>
</dbReference>
<proteinExistence type="predicted"/>
<name>A0A8X7S5I2_BRACI</name>
<dbReference type="OrthoDB" id="1727009at2759"/>
<dbReference type="Proteomes" id="UP000886595">
    <property type="component" value="Unassembled WGS sequence"/>
</dbReference>
<dbReference type="InterPro" id="IPR036928">
    <property type="entry name" value="AS_sf"/>
</dbReference>